<keyword evidence="8 18" id="KW-0378">Hydrolase</keyword>
<keyword evidence="19" id="KW-1185">Reference proteome</keyword>
<dbReference type="InterPro" id="IPR012907">
    <property type="entry name" value="Peptidase_S11_C"/>
</dbReference>
<dbReference type="PANTHER" id="PTHR21581:SF6">
    <property type="entry name" value="TRAFFICKING PROTEIN PARTICLE COMPLEX SUBUNIT 12"/>
    <property type="match status" value="1"/>
</dbReference>
<proteinExistence type="inferred from homology"/>
<comment type="caution">
    <text evidence="18">The sequence shown here is derived from an EMBL/GenBank/DDBJ whole genome shotgun (WGS) entry which is preliminary data.</text>
</comment>
<feature type="domain" description="Peptidase S11 D-Ala-D-Ala carboxypeptidase A C-terminal" evidence="17">
    <location>
        <begin position="264"/>
        <end position="354"/>
    </location>
</feature>
<sequence length="378" mass="41514">MRALLAALVLLAGTAQAADAVSTRAREAIIVDYDTGNVLYGKAADEPMQPASMSKLMTVAIVLDLIEQGTITKDTPFEVSENAWRRGGSKMFVLVDTTITVENLLKGIIVDSGNDACVVVAENIAGSEDAFAKLMNVKAKEWGLEQSHFSNPTGLPDPEQLMSPHDLAKLTRRIWERYPDYHYIFGLQEFTWSKIKQTNRNPLLGMFDGALGMKTGHTEETGYGVVGLAERDGKKRILVLHGLESEAARRREADRMMTIAFTEYDTRTFFEPGDVVGEAEVFAGREETVPLMLEAEARFTLHRHSLDGAEATLVYQGPIPAPVKKGEEVGVLKLSMPDEPEREYPVYAAKSVKALSAWSKVGLGLQALLTPPEPDAFE</sequence>
<dbReference type="SUPFAM" id="SSF69189">
    <property type="entry name" value="Penicillin-binding protein associated domain"/>
    <property type="match status" value="1"/>
</dbReference>
<feature type="active site" description="Acyl-ester intermediate" evidence="13">
    <location>
        <position position="52"/>
    </location>
</feature>
<comment type="similarity">
    <text evidence="3 15">Belongs to the peptidase S11 family.</text>
</comment>
<reference evidence="18 19" key="1">
    <citation type="submission" date="2020-08" db="EMBL/GenBank/DDBJ databases">
        <title>Genomic Encyclopedia of Type Strains, Phase IV (KMG-IV): sequencing the most valuable type-strain genomes for metagenomic binning, comparative biology and taxonomic classification.</title>
        <authorList>
            <person name="Goeker M."/>
        </authorList>
    </citation>
    <scope>NUCLEOTIDE SEQUENCE [LARGE SCALE GENOMIC DNA]</scope>
    <source>
        <strain evidence="18 19">DSM 102850</strain>
    </source>
</reference>
<dbReference type="AlphaFoldDB" id="A0A840I5Q1"/>
<dbReference type="Pfam" id="PF07943">
    <property type="entry name" value="PBP5_C"/>
    <property type="match status" value="1"/>
</dbReference>
<evidence type="ECO:0000256" key="10">
    <source>
        <dbReference type="ARBA" id="ARBA00022984"/>
    </source>
</evidence>
<evidence type="ECO:0000256" key="9">
    <source>
        <dbReference type="ARBA" id="ARBA00022960"/>
    </source>
</evidence>
<dbReference type="GO" id="GO:0071555">
    <property type="term" value="P:cell wall organization"/>
    <property type="evidence" value="ECO:0007669"/>
    <property type="project" value="UniProtKB-KW"/>
</dbReference>
<evidence type="ECO:0000256" key="2">
    <source>
        <dbReference type="ARBA" id="ARBA00004752"/>
    </source>
</evidence>
<dbReference type="EMBL" id="JACHOB010000004">
    <property type="protein sequence ID" value="MBB4659478.1"/>
    <property type="molecule type" value="Genomic_DNA"/>
</dbReference>
<dbReference type="GO" id="GO:0008360">
    <property type="term" value="P:regulation of cell shape"/>
    <property type="evidence" value="ECO:0007669"/>
    <property type="project" value="UniProtKB-KW"/>
</dbReference>
<evidence type="ECO:0000256" key="11">
    <source>
        <dbReference type="ARBA" id="ARBA00023316"/>
    </source>
</evidence>
<dbReference type="GO" id="GO:0006508">
    <property type="term" value="P:proteolysis"/>
    <property type="evidence" value="ECO:0007669"/>
    <property type="project" value="UniProtKB-KW"/>
</dbReference>
<evidence type="ECO:0000256" key="13">
    <source>
        <dbReference type="PIRSR" id="PIRSR618044-1"/>
    </source>
</evidence>
<keyword evidence="7 16" id="KW-0732">Signal</keyword>
<feature type="active site" description="Proton acceptor" evidence="13">
    <location>
        <position position="55"/>
    </location>
</feature>
<dbReference type="Gene3D" id="3.40.710.10">
    <property type="entry name" value="DD-peptidase/beta-lactamase superfamily"/>
    <property type="match status" value="1"/>
</dbReference>
<evidence type="ECO:0000256" key="6">
    <source>
        <dbReference type="ARBA" id="ARBA00022670"/>
    </source>
</evidence>
<evidence type="ECO:0000256" key="15">
    <source>
        <dbReference type="RuleBase" id="RU004016"/>
    </source>
</evidence>
<dbReference type="GO" id="GO:0009002">
    <property type="term" value="F:serine-type D-Ala-D-Ala carboxypeptidase activity"/>
    <property type="evidence" value="ECO:0007669"/>
    <property type="project" value="UniProtKB-EC"/>
</dbReference>
<evidence type="ECO:0000256" key="16">
    <source>
        <dbReference type="SAM" id="SignalP"/>
    </source>
</evidence>
<dbReference type="InterPro" id="IPR015956">
    <property type="entry name" value="Peniciliin-bd_prot_C_sf"/>
</dbReference>
<evidence type="ECO:0000256" key="5">
    <source>
        <dbReference type="ARBA" id="ARBA00022645"/>
    </source>
</evidence>
<evidence type="ECO:0000256" key="4">
    <source>
        <dbReference type="ARBA" id="ARBA00012448"/>
    </source>
</evidence>
<dbReference type="EC" id="3.4.16.4" evidence="4"/>
<dbReference type="PRINTS" id="PR00725">
    <property type="entry name" value="DADACBPTASE1"/>
</dbReference>
<gene>
    <name evidence="18" type="ORF">GGQ59_002015</name>
</gene>
<dbReference type="Pfam" id="PF00768">
    <property type="entry name" value="Peptidase_S11"/>
    <property type="match status" value="1"/>
</dbReference>
<keyword evidence="9" id="KW-0133">Cell shape</keyword>
<dbReference type="SUPFAM" id="SSF56601">
    <property type="entry name" value="beta-lactamase/transpeptidase-like"/>
    <property type="match status" value="1"/>
</dbReference>
<comment type="catalytic activity">
    <reaction evidence="12">
        <text>Preferential cleavage: (Ac)2-L-Lys-D-Ala-|-D-Ala. Also transpeptidation of peptidyl-alanyl moieties that are N-acyl substituents of D-alanine.</text>
        <dbReference type="EC" id="3.4.16.4"/>
    </reaction>
</comment>
<accession>A0A840I5Q1</accession>
<evidence type="ECO:0000256" key="8">
    <source>
        <dbReference type="ARBA" id="ARBA00022801"/>
    </source>
</evidence>
<evidence type="ECO:0000313" key="18">
    <source>
        <dbReference type="EMBL" id="MBB4659478.1"/>
    </source>
</evidence>
<dbReference type="PANTHER" id="PTHR21581">
    <property type="entry name" value="D-ALANYL-D-ALANINE CARBOXYPEPTIDASE"/>
    <property type="match status" value="1"/>
</dbReference>
<evidence type="ECO:0000256" key="3">
    <source>
        <dbReference type="ARBA" id="ARBA00007164"/>
    </source>
</evidence>
<dbReference type="InterPro" id="IPR012338">
    <property type="entry name" value="Beta-lactam/transpept-like"/>
</dbReference>
<keyword evidence="11" id="KW-0961">Cell wall biogenesis/degradation</keyword>
<evidence type="ECO:0000256" key="1">
    <source>
        <dbReference type="ARBA" id="ARBA00003217"/>
    </source>
</evidence>
<organism evidence="18 19">
    <name type="scientific">Parvularcula dongshanensis</name>
    <dbReference type="NCBI Taxonomy" id="1173995"/>
    <lineage>
        <taxon>Bacteria</taxon>
        <taxon>Pseudomonadati</taxon>
        <taxon>Pseudomonadota</taxon>
        <taxon>Alphaproteobacteria</taxon>
        <taxon>Parvularculales</taxon>
        <taxon>Parvularculaceae</taxon>
        <taxon>Parvularcula</taxon>
    </lineage>
</organism>
<dbReference type="UniPathway" id="UPA00219"/>
<dbReference type="InterPro" id="IPR018044">
    <property type="entry name" value="Peptidase_S11"/>
</dbReference>
<dbReference type="InterPro" id="IPR037167">
    <property type="entry name" value="Peptidase_S11_C_sf"/>
</dbReference>
<dbReference type="RefSeq" id="WP_183818125.1">
    <property type="nucleotide sequence ID" value="NZ_JACHOB010000004.1"/>
</dbReference>
<comment type="function">
    <text evidence="1">Removes C-terminal D-alanyl residues from sugar-peptide cell wall precursors.</text>
</comment>
<feature type="signal peptide" evidence="16">
    <location>
        <begin position="1"/>
        <end position="17"/>
    </location>
</feature>
<keyword evidence="10" id="KW-0573">Peptidoglycan synthesis</keyword>
<evidence type="ECO:0000256" key="12">
    <source>
        <dbReference type="ARBA" id="ARBA00034000"/>
    </source>
</evidence>
<feature type="binding site" evidence="14">
    <location>
        <position position="214"/>
    </location>
    <ligand>
        <name>substrate</name>
    </ligand>
</feature>
<evidence type="ECO:0000259" key="17">
    <source>
        <dbReference type="SMART" id="SM00936"/>
    </source>
</evidence>
<evidence type="ECO:0000256" key="7">
    <source>
        <dbReference type="ARBA" id="ARBA00022729"/>
    </source>
</evidence>
<dbReference type="Gene3D" id="2.60.410.10">
    <property type="entry name" value="D-Ala-D-Ala carboxypeptidase, C-terminal domain"/>
    <property type="match status" value="1"/>
</dbReference>
<name>A0A840I5Q1_9PROT</name>
<feature type="chain" id="PRO_5032306743" description="serine-type D-Ala-D-Ala carboxypeptidase" evidence="16">
    <location>
        <begin position="18"/>
        <end position="378"/>
    </location>
</feature>
<evidence type="ECO:0000313" key="19">
    <source>
        <dbReference type="Proteomes" id="UP000563524"/>
    </source>
</evidence>
<protein>
    <recommendedName>
        <fullName evidence="4">serine-type D-Ala-D-Ala carboxypeptidase</fullName>
        <ecNumber evidence="4">3.4.16.4</ecNumber>
    </recommendedName>
</protein>
<dbReference type="InterPro" id="IPR001967">
    <property type="entry name" value="Peptidase_S11_N"/>
</dbReference>
<dbReference type="Proteomes" id="UP000563524">
    <property type="component" value="Unassembled WGS sequence"/>
</dbReference>
<comment type="pathway">
    <text evidence="2">Cell wall biogenesis; peptidoglycan biosynthesis.</text>
</comment>
<dbReference type="SMART" id="SM00936">
    <property type="entry name" value="PBP5_C"/>
    <property type="match status" value="1"/>
</dbReference>
<feature type="active site" evidence="13">
    <location>
        <position position="112"/>
    </location>
</feature>
<dbReference type="GO" id="GO:0009252">
    <property type="term" value="P:peptidoglycan biosynthetic process"/>
    <property type="evidence" value="ECO:0007669"/>
    <property type="project" value="UniProtKB-UniPathway"/>
</dbReference>
<keyword evidence="5 18" id="KW-0121">Carboxypeptidase</keyword>
<evidence type="ECO:0000256" key="14">
    <source>
        <dbReference type="PIRSR" id="PIRSR618044-2"/>
    </source>
</evidence>
<keyword evidence="6" id="KW-0645">Protease</keyword>